<evidence type="ECO:0000313" key="2">
    <source>
        <dbReference type="EMBL" id="KAI5337805.1"/>
    </source>
</evidence>
<feature type="transmembrane region" description="Helical" evidence="1">
    <location>
        <begin position="65"/>
        <end position="87"/>
    </location>
</feature>
<name>A0AAD4W6G5_PRUDU</name>
<feature type="transmembrane region" description="Helical" evidence="1">
    <location>
        <begin position="42"/>
        <end position="59"/>
    </location>
</feature>
<dbReference type="AlphaFoldDB" id="A0AAD4W6G5"/>
<evidence type="ECO:0000256" key="1">
    <source>
        <dbReference type="SAM" id="Phobius"/>
    </source>
</evidence>
<keyword evidence="3" id="KW-1185">Reference proteome</keyword>
<gene>
    <name evidence="2" type="ORF">L3X38_017076</name>
</gene>
<evidence type="ECO:0000313" key="3">
    <source>
        <dbReference type="Proteomes" id="UP001054821"/>
    </source>
</evidence>
<keyword evidence="1" id="KW-1133">Transmembrane helix</keyword>
<reference evidence="2 3" key="1">
    <citation type="journal article" date="2022" name="G3 (Bethesda)">
        <title>Whole-genome sequence and methylome profiling of the almond [Prunus dulcis (Mill.) D.A. Webb] cultivar 'Nonpareil'.</title>
        <authorList>
            <person name="D'Amico-Willman K.M."/>
            <person name="Ouma W.Z."/>
            <person name="Meulia T."/>
            <person name="Sideli G.M."/>
            <person name="Gradziel T.M."/>
            <person name="Fresnedo-Ramirez J."/>
        </authorList>
    </citation>
    <scope>NUCLEOTIDE SEQUENCE [LARGE SCALE GENOMIC DNA]</scope>
    <source>
        <strain evidence="2">Clone GOH B32 T37-40</strain>
    </source>
</reference>
<comment type="caution">
    <text evidence="2">The sequence shown here is derived from an EMBL/GenBank/DDBJ whole genome shotgun (WGS) entry which is preliminary data.</text>
</comment>
<protein>
    <submittedName>
        <fullName evidence="2">Uncharacterized protein</fullName>
    </submittedName>
</protein>
<dbReference type="Proteomes" id="UP001054821">
    <property type="component" value="Chromosome 3"/>
</dbReference>
<dbReference type="EMBL" id="JAJFAZ020000003">
    <property type="protein sequence ID" value="KAI5337805.1"/>
    <property type="molecule type" value="Genomic_DNA"/>
</dbReference>
<proteinExistence type="predicted"/>
<accession>A0AAD4W6G5</accession>
<organism evidence="2 3">
    <name type="scientific">Prunus dulcis</name>
    <name type="common">Almond</name>
    <name type="synonym">Amygdalus dulcis</name>
    <dbReference type="NCBI Taxonomy" id="3755"/>
    <lineage>
        <taxon>Eukaryota</taxon>
        <taxon>Viridiplantae</taxon>
        <taxon>Streptophyta</taxon>
        <taxon>Embryophyta</taxon>
        <taxon>Tracheophyta</taxon>
        <taxon>Spermatophyta</taxon>
        <taxon>Magnoliopsida</taxon>
        <taxon>eudicotyledons</taxon>
        <taxon>Gunneridae</taxon>
        <taxon>Pentapetalae</taxon>
        <taxon>rosids</taxon>
        <taxon>fabids</taxon>
        <taxon>Rosales</taxon>
        <taxon>Rosaceae</taxon>
        <taxon>Amygdaloideae</taxon>
        <taxon>Amygdaleae</taxon>
        <taxon>Prunus</taxon>
    </lineage>
</organism>
<sequence>MIWLNSCSKTRRCIRGPASGGGATTRSSRCGTYMRATSRRNIVGECNISNSVLMLLLIFQSVPLIRIPVEFEALIFVMFGTIVVSAMERTEV</sequence>
<keyword evidence="1" id="KW-0472">Membrane</keyword>
<keyword evidence="1" id="KW-0812">Transmembrane</keyword>